<dbReference type="RefSeq" id="WP_284303861.1">
    <property type="nucleotide sequence ID" value="NZ_BSUO01000001.1"/>
</dbReference>
<dbReference type="EMBL" id="BSUO01000001">
    <property type="protein sequence ID" value="GMA40106.1"/>
    <property type="molecule type" value="Genomic_DNA"/>
</dbReference>
<reference evidence="3" key="1">
    <citation type="journal article" date="2019" name="Int. J. Syst. Evol. Microbiol.">
        <title>The Global Catalogue of Microorganisms (GCM) 10K type strain sequencing project: providing services to taxonomists for standard genome sequencing and annotation.</title>
        <authorList>
            <consortium name="The Broad Institute Genomics Platform"/>
            <consortium name="The Broad Institute Genome Sequencing Center for Infectious Disease"/>
            <person name="Wu L."/>
            <person name="Ma J."/>
        </authorList>
    </citation>
    <scope>NUCLEOTIDE SEQUENCE [LARGE SCALE GENOMIC DNA]</scope>
    <source>
        <strain evidence="3">NBRC 113072</strain>
    </source>
</reference>
<name>A0ABQ6IQY0_9MICO</name>
<gene>
    <name evidence="2" type="ORF">GCM10025883_21510</name>
</gene>
<feature type="chain" id="PRO_5046339701" evidence="1">
    <location>
        <begin position="24"/>
        <end position="175"/>
    </location>
</feature>
<keyword evidence="1" id="KW-0732">Signal</keyword>
<evidence type="ECO:0000313" key="2">
    <source>
        <dbReference type="EMBL" id="GMA40106.1"/>
    </source>
</evidence>
<organism evidence="2 3">
    <name type="scientific">Mobilicoccus caccae</name>
    <dbReference type="NCBI Taxonomy" id="1859295"/>
    <lineage>
        <taxon>Bacteria</taxon>
        <taxon>Bacillati</taxon>
        <taxon>Actinomycetota</taxon>
        <taxon>Actinomycetes</taxon>
        <taxon>Micrococcales</taxon>
        <taxon>Dermatophilaceae</taxon>
        <taxon>Mobilicoccus</taxon>
    </lineage>
</organism>
<keyword evidence="3" id="KW-1185">Reference proteome</keyword>
<accession>A0ABQ6IQY0</accession>
<proteinExistence type="predicted"/>
<sequence length="175" mass="18676">MRTSLVTALTAATLLLPVGAASAAEQPVDDLRTVPGLTAEQKAAVEAVEKGSGVAVGLAPKTLPGMESAVTGSRRATYYRGSFLMWARDSVDFGYNGRSVTWTSAYQQAGSVFPNIARNLGIRKYYDTSFNDKFRAANRIGAGVVTPWGDVTVYTSDYIHRLSVSGNGAWSAWSD</sequence>
<comment type="caution">
    <text evidence="2">The sequence shown here is derived from an EMBL/GenBank/DDBJ whole genome shotgun (WGS) entry which is preliminary data.</text>
</comment>
<feature type="signal peptide" evidence="1">
    <location>
        <begin position="1"/>
        <end position="23"/>
    </location>
</feature>
<protein>
    <submittedName>
        <fullName evidence="2">Uncharacterized protein</fullName>
    </submittedName>
</protein>
<evidence type="ECO:0000256" key="1">
    <source>
        <dbReference type="SAM" id="SignalP"/>
    </source>
</evidence>
<dbReference type="Proteomes" id="UP001157126">
    <property type="component" value="Unassembled WGS sequence"/>
</dbReference>
<evidence type="ECO:0000313" key="3">
    <source>
        <dbReference type="Proteomes" id="UP001157126"/>
    </source>
</evidence>